<dbReference type="SUPFAM" id="SSF53167">
    <property type="entry name" value="Purine and uridine phosphorylases"/>
    <property type="match status" value="1"/>
</dbReference>
<evidence type="ECO:0000259" key="5">
    <source>
        <dbReference type="Pfam" id="PF24883"/>
    </source>
</evidence>
<dbReference type="PROSITE" id="PS50294">
    <property type="entry name" value="WD_REPEATS_REGION"/>
    <property type="match status" value="1"/>
</dbReference>
<dbReference type="InterPro" id="IPR001680">
    <property type="entry name" value="WD40_rpt"/>
</dbReference>
<evidence type="ECO:0000256" key="2">
    <source>
        <dbReference type="PROSITE-ProRule" id="PRU00221"/>
    </source>
</evidence>
<feature type="compositionally biased region" description="Low complexity" evidence="3">
    <location>
        <begin position="40"/>
        <end position="54"/>
    </location>
</feature>
<dbReference type="Pfam" id="PF01048">
    <property type="entry name" value="PNP_UDP_1"/>
    <property type="match status" value="1"/>
</dbReference>
<feature type="domain" description="Nephrocystin 3-like N-terminal" evidence="5">
    <location>
        <begin position="411"/>
        <end position="568"/>
    </location>
</feature>
<dbReference type="PANTHER" id="PTHR46082:SF11">
    <property type="entry name" value="AAA+ ATPASE DOMAIN-CONTAINING PROTEIN-RELATED"/>
    <property type="match status" value="1"/>
</dbReference>
<dbReference type="InterPro" id="IPR015943">
    <property type="entry name" value="WD40/YVTN_repeat-like_dom_sf"/>
</dbReference>
<feature type="compositionally biased region" description="Basic residues" evidence="3">
    <location>
        <begin position="1"/>
        <end position="11"/>
    </location>
</feature>
<dbReference type="InterPro" id="IPR053137">
    <property type="entry name" value="NLR-like"/>
</dbReference>
<dbReference type="SUPFAM" id="SSF50998">
    <property type="entry name" value="Quinoprotein alcohol dehydrogenase-like"/>
    <property type="match status" value="1"/>
</dbReference>
<organism evidence="6 7">
    <name type="scientific">Trichodelitschia bisporula</name>
    <dbReference type="NCBI Taxonomy" id="703511"/>
    <lineage>
        <taxon>Eukaryota</taxon>
        <taxon>Fungi</taxon>
        <taxon>Dikarya</taxon>
        <taxon>Ascomycota</taxon>
        <taxon>Pezizomycotina</taxon>
        <taxon>Dothideomycetes</taxon>
        <taxon>Dothideomycetes incertae sedis</taxon>
        <taxon>Phaeotrichales</taxon>
        <taxon>Phaeotrichaceae</taxon>
        <taxon>Trichodelitschia</taxon>
    </lineage>
</organism>
<dbReference type="AlphaFoldDB" id="A0A6G1HM60"/>
<feature type="domain" description="Nucleoside phosphorylase" evidence="4">
    <location>
        <begin position="73"/>
        <end position="334"/>
    </location>
</feature>
<protein>
    <submittedName>
        <fullName evidence="6">Uncharacterized protein</fullName>
    </submittedName>
</protein>
<dbReference type="GO" id="GO:0009116">
    <property type="term" value="P:nucleoside metabolic process"/>
    <property type="evidence" value="ECO:0007669"/>
    <property type="project" value="InterPro"/>
</dbReference>
<feature type="compositionally biased region" description="Low complexity" evidence="3">
    <location>
        <begin position="14"/>
        <end position="31"/>
    </location>
</feature>
<dbReference type="InterPro" id="IPR056884">
    <property type="entry name" value="NPHP3-like_N"/>
</dbReference>
<feature type="repeat" description="WD" evidence="2">
    <location>
        <begin position="964"/>
        <end position="987"/>
    </location>
</feature>
<evidence type="ECO:0000259" key="4">
    <source>
        <dbReference type="Pfam" id="PF01048"/>
    </source>
</evidence>
<gene>
    <name evidence="6" type="ORF">EJ06DRAFT_182185</name>
</gene>
<accession>A0A6G1HM60</accession>
<evidence type="ECO:0000313" key="6">
    <source>
        <dbReference type="EMBL" id="KAF2396994.1"/>
    </source>
</evidence>
<feature type="non-terminal residue" evidence="6">
    <location>
        <position position="987"/>
    </location>
</feature>
<dbReference type="PROSITE" id="PS50082">
    <property type="entry name" value="WD_REPEATS_2"/>
    <property type="match status" value="1"/>
</dbReference>
<dbReference type="OrthoDB" id="674604at2759"/>
<dbReference type="SUPFAM" id="SSF52540">
    <property type="entry name" value="P-loop containing nucleoside triphosphate hydrolases"/>
    <property type="match status" value="1"/>
</dbReference>
<dbReference type="Gene3D" id="3.40.50.1580">
    <property type="entry name" value="Nucleoside phosphorylase domain"/>
    <property type="match status" value="1"/>
</dbReference>
<dbReference type="Pfam" id="PF24883">
    <property type="entry name" value="NPHP3_N"/>
    <property type="match status" value="1"/>
</dbReference>
<keyword evidence="7" id="KW-1185">Reference proteome</keyword>
<sequence>MPPAKRIRTQGHFRASSSLSRPSSPLAGNTPAPAPPATAPPASSVSQTSSLPLALQRATNREPVRRLRHEDYTIGWICALSIELVAAREMLDEEHQCLPQDASDPNNYTLGCIGKHNTVILVLGLMGTNSAASAVARMQATFPSVRLRVMVGIGGGVPSAKDDIRLGDVIVCHPSKDCGGVIQYDFGKTTQDGAERTGFLNSPPLDLLNAVACLQANHLSGRVGFLDYLAKLSNQSLFARDKAGPDVLYDPMYNHVKGEEHCDKCEEDYVVRRRARGEHIVVHYGTIASGNQVMRDAKERDKVSKKLGGVLCFEMEAAGVMNSFPCLPVRGICDYSDSHKNKSWQPYAAGTAAAYAKELLLLLPPVKVEMPEDPPAPAMLLNLPRAADTPSNPYERKESPCLTGTRVELLEEIYAWAYGENSPNIFWLSGLAGTGKSTVAQTLATECFEKGRLGASFFFSRSGADVRHAGKFVTSIAAQLADNVPGAKRSLYKALKERDTITEEPIRSQWLHLILGPMSKLEGDASPTPHILVVDALDECEGEDDIGELLDLFRLLKKTRLRLFLTSRPEVPIRFPLSEMPISEHLDFVLHDIKKSTVDNDIRFFLRHELERLARKHSFDKDWPGEQAIDSLVWNASGLFIWAETACRFVQEGRILAPKKLGLILDQNHSTVKGPEQHLDEIYATVLRQSLTKYEGDDAEEVRSTLKELLGGIVILFNSLSIPSLSRLLGQNVGQALGDLHAILDIPKEPDDALRLHHPSFRDFLLDSKRSGDTGLWVDEKQAHQDLATKCIQVMSDFLTQDMLGIGRPGVLKIEVDSHEVEGSLHSEKQYACLYWIQHLHKSGSQLNDDGEVHQFLKEHLLHWLEALGWMQKVSEGFHAIVSLESMISAQRCPRLSEFVHDMKRFVLYNRSAIELAPLQTYCSALVFSPTASLVKRRFQSKIPLWLPRLPQVRDNWDALLNTLEGHSDAVSAVAFSPDGKQLASAS</sequence>
<dbReference type="Gene3D" id="2.130.10.10">
    <property type="entry name" value="YVTN repeat-like/Quinoprotein amine dehydrogenase"/>
    <property type="match status" value="1"/>
</dbReference>
<reference evidence="6" key="1">
    <citation type="journal article" date="2020" name="Stud. Mycol.">
        <title>101 Dothideomycetes genomes: a test case for predicting lifestyles and emergence of pathogens.</title>
        <authorList>
            <person name="Haridas S."/>
            <person name="Albert R."/>
            <person name="Binder M."/>
            <person name="Bloem J."/>
            <person name="Labutti K."/>
            <person name="Salamov A."/>
            <person name="Andreopoulos B."/>
            <person name="Baker S."/>
            <person name="Barry K."/>
            <person name="Bills G."/>
            <person name="Bluhm B."/>
            <person name="Cannon C."/>
            <person name="Castanera R."/>
            <person name="Culley D."/>
            <person name="Daum C."/>
            <person name="Ezra D."/>
            <person name="Gonzalez J."/>
            <person name="Henrissat B."/>
            <person name="Kuo A."/>
            <person name="Liang C."/>
            <person name="Lipzen A."/>
            <person name="Lutzoni F."/>
            <person name="Magnuson J."/>
            <person name="Mondo S."/>
            <person name="Nolan M."/>
            <person name="Ohm R."/>
            <person name="Pangilinan J."/>
            <person name="Park H.-J."/>
            <person name="Ramirez L."/>
            <person name="Alfaro M."/>
            <person name="Sun H."/>
            <person name="Tritt A."/>
            <person name="Yoshinaga Y."/>
            <person name="Zwiers L.-H."/>
            <person name="Turgeon B."/>
            <person name="Goodwin S."/>
            <person name="Spatafora J."/>
            <person name="Crous P."/>
            <person name="Grigoriev I."/>
        </authorList>
    </citation>
    <scope>NUCLEOTIDE SEQUENCE</scope>
    <source>
        <strain evidence="6">CBS 262.69</strain>
    </source>
</reference>
<dbReference type="EMBL" id="ML996705">
    <property type="protein sequence ID" value="KAF2396994.1"/>
    <property type="molecule type" value="Genomic_DNA"/>
</dbReference>
<dbReference type="InterPro" id="IPR011047">
    <property type="entry name" value="Quinoprotein_ADH-like_sf"/>
</dbReference>
<dbReference type="InterPro" id="IPR027417">
    <property type="entry name" value="P-loop_NTPase"/>
</dbReference>
<dbReference type="InterPro" id="IPR000845">
    <property type="entry name" value="Nucleoside_phosphorylase_d"/>
</dbReference>
<keyword evidence="2" id="KW-0853">WD repeat</keyword>
<keyword evidence="1" id="KW-0677">Repeat</keyword>
<proteinExistence type="predicted"/>
<dbReference type="GO" id="GO:0003824">
    <property type="term" value="F:catalytic activity"/>
    <property type="evidence" value="ECO:0007669"/>
    <property type="project" value="InterPro"/>
</dbReference>
<feature type="region of interest" description="Disordered" evidence="3">
    <location>
        <begin position="1"/>
        <end position="57"/>
    </location>
</feature>
<name>A0A6G1HM60_9PEZI</name>
<evidence type="ECO:0000313" key="7">
    <source>
        <dbReference type="Proteomes" id="UP000799640"/>
    </source>
</evidence>
<dbReference type="Proteomes" id="UP000799640">
    <property type="component" value="Unassembled WGS sequence"/>
</dbReference>
<dbReference type="Pfam" id="PF00400">
    <property type="entry name" value="WD40"/>
    <property type="match status" value="1"/>
</dbReference>
<evidence type="ECO:0000256" key="1">
    <source>
        <dbReference type="ARBA" id="ARBA00022737"/>
    </source>
</evidence>
<evidence type="ECO:0000256" key="3">
    <source>
        <dbReference type="SAM" id="MobiDB-lite"/>
    </source>
</evidence>
<dbReference type="PANTHER" id="PTHR46082">
    <property type="entry name" value="ATP/GTP-BINDING PROTEIN-RELATED"/>
    <property type="match status" value="1"/>
</dbReference>
<dbReference type="Gene3D" id="3.40.50.300">
    <property type="entry name" value="P-loop containing nucleotide triphosphate hydrolases"/>
    <property type="match status" value="1"/>
</dbReference>
<dbReference type="InterPro" id="IPR035994">
    <property type="entry name" value="Nucleoside_phosphorylase_sf"/>
</dbReference>